<dbReference type="AlphaFoldDB" id="A0A0E0FAI7"/>
<evidence type="ECO:0000256" key="3">
    <source>
        <dbReference type="ARBA" id="ARBA00022737"/>
    </source>
</evidence>
<keyword evidence="12" id="KW-1185">Reference proteome</keyword>
<feature type="domain" description="NB-ARC" evidence="8">
    <location>
        <begin position="203"/>
        <end position="359"/>
    </location>
</feature>
<dbReference type="GO" id="GO:0006952">
    <property type="term" value="P:defense response"/>
    <property type="evidence" value="ECO:0007669"/>
    <property type="project" value="UniProtKB-KW"/>
</dbReference>
<dbReference type="InterPro" id="IPR058922">
    <property type="entry name" value="WHD_DRP"/>
</dbReference>
<evidence type="ECO:0000256" key="6">
    <source>
        <dbReference type="ARBA" id="ARBA00022840"/>
    </source>
</evidence>
<organism evidence="11">
    <name type="scientific">Oryza meridionalis</name>
    <dbReference type="NCBI Taxonomy" id="40149"/>
    <lineage>
        <taxon>Eukaryota</taxon>
        <taxon>Viridiplantae</taxon>
        <taxon>Streptophyta</taxon>
        <taxon>Embryophyta</taxon>
        <taxon>Tracheophyta</taxon>
        <taxon>Spermatophyta</taxon>
        <taxon>Magnoliopsida</taxon>
        <taxon>Liliopsida</taxon>
        <taxon>Poales</taxon>
        <taxon>Poaceae</taxon>
        <taxon>BOP clade</taxon>
        <taxon>Oryzoideae</taxon>
        <taxon>Oryzeae</taxon>
        <taxon>Oryzinae</taxon>
        <taxon>Oryza</taxon>
    </lineage>
</organism>
<proteinExistence type="inferred from homology"/>
<dbReference type="PANTHER" id="PTHR36766:SF64">
    <property type="entry name" value="OS12G0206100 PROTEIN"/>
    <property type="match status" value="1"/>
</dbReference>
<evidence type="ECO:0000256" key="5">
    <source>
        <dbReference type="ARBA" id="ARBA00022821"/>
    </source>
</evidence>
<dbReference type="HOGENOM" id="CLU_000837_8_10_1"/>
<feature type="coiled-coil region" evidence="7">
    <location>
        <begin position="75"/>
        <end position="141"/>
    </location>
</feature>
<dbReference type="InterPro" id="IPR041118">
    <property type="entry name" value="Rx_N"/>
</dbReference>
<accession>A0A0E0FAI7</accession>
<dbReference type="Gene3D" id="1.20.5.4130">
    <property type="match status" value="1"/>
</dbReference>
<reference evidence="11" key="1">
    <citation type="submission" date="2015-04" db="UniProtKB">
        <authorList>
            <consortium name="EnsemblPlants"/>
        </authorList>
    </citation>
    <scope>IDENTIFICATION</scope>
</reference>
<dbReference type="Gramene" id="OMERI12G04020.1">
    <property type="protein sequence ID" value="OMERI12G04020.1"/>
    <property type="gene ID" value="OMERI12G04020"/>
</dbReference>
<evidence type="ECO:0000313" key="11">
    <source>
        <dbReference type="EnsemblPlants" id="OMERI12G04020.1"/>
    </source>
</evidence>
<protein>
    <recommendedName>
        <fullName evidence="13">NB-ARC domain-containing protein</fullName>
    </recommendedName>
</protein>
<keyword evidence="5" id="KW-0611">Plant defense</keyword>
<keyword evidence="7" id="KW-0175">Coiled coil</keyword>
<evidence type="ECO:0008006" key="13">
    <source>
        <dbReference type="Google" id="ProtNLM"/>
    </source>
</evidence>
<evidence type="ECO:0000259" key="8">
    <source>
        <dbReference type="Pfam" id="PF00931"/>
    </source>
</evidence>
<keyword evidence="3" id="KW-0677">Repeat</keyword>
<dbReference type="SUPFAM" id="SSF52058">
    <property type="entry name" value="L domain-like"/>
    <property type="match status" value="1"/>
</dbReference>
<dbReference type="InterPro" id="IPR027417">
    <property type="entry name" value="P-loop_NTPase"/>
</dbReference>
<dbReference type="EnsemblPlants" id="OMERI12G04020.1">
    <property type="protein sequence ID" value="OMERI12G04020.1"/>
    <property type="gene ID" value="OMERI12G04020"/>
</dbReference>
<dbReference type="InterPro" id="IPR002182">
    <property type="entry name" value="NB-ARC"/>
</dbReference>
<dbReference type="Pfam" id="PF00931">
    <property type="entry name" value="NB-ARC"/>
    <property type="match status" value="1"/>
</dbReference>
<dbReference type="Gene3D" id="1.10.8.430">
    <property type="entry name" value="Helical domain of apoptotic protease-activating factors"/>
    <property type="match status" value="1"/>
</dbReference>
<evidence type="ECO:0000259" key="10">
    <source>
        <dbReference type="Pfam" id="PF23559"/>
    </source>
</evidence>
<evidence type="ECO:0000256" key="7">
    <source>
        <dbReference type="SAM" id="Coils"/>
    </source>
</evidence>
<keyword evidence="6" id="KW-0067">ATP-binding</keyword>
<dbReference type="InterPro" id="IPR042197">
    <property type="entry name" value="Apaf_helical"/>
</dbReference>
<dbReference type="GO" id="GO:0043531">
    <property type="term" value="F:ADP binding"/>
    <property type="evidence" value="ECO:0007669"/>
    <property type="project" value="InterPro"/>
</dbReference>
<keyword evidence="2" id="KW-0433">Leucine-rich repeat</keyword>
<dbReference type="STRING" id="40149.A0A0E0FAI7"/>
<dbReference type="PANTHER" id="PTHR36766">
    <property type="entry name" value="PLANT BROAD-SPECTRUM MILDEW RESISTANCE PROTEIN RPW8"/>
    <property type="match status" value="1"/>
</dbReference>
<feature type="domain" description="Disease resistance protein winged helix" evidence="10">
    <location>
        <begin position="423"/>
        <end position="489"/>
    </location>
</feature>
<keyword evidence="4" id="KW-0547">Nucleotide-binding</keyword>
<sequence length="598" mass="68552">MASAVLVFAGKSVATPAISFFVNKAFSYLNKYHKSEGLGDMKKRLKMNIPKIQPVIDVVGPDYIKERSEDLDTWLWQLRDAVEEAEDAIDELEYYELKEKQKDLKSVKHVKMLGKTSDSPLKRLKKAMEDLDEAAKGVENFLTVVDQITRPNLNNPQRHHSISSYRETGRMLTADRVFGRENEKERIVGWLTSTSSEENEVVMNNNPVPIMSIVGHGGIGKTTLAQLITKDNRIKEHFKTVIWVSVSTNFHAETLISKISKPSFDTYDALQEHLARTLETIKYLLILDDVWEDKEISEWEKLFASLRTGVYGRKILLTTRMQSVADLASAVMRCERERLPLCGLEETENLELFNHHVFTYPDPQKFEELQEAGEKIAKKLRGCPLVTKVIAGHLREDMTVQFLNKFLDEQLGYFDGGMEDIMKVLKMWIASGLISQTTGEAENARDVAEECLAQLTRKSFFNLKLRNFHFERNECHEYYVMHDLMHDLATWVSSGECARIFDANGSKKVKRTVRHLSVVGINSFPADIIKSFSRFKNLRTIVFEDCHDIQDNTVCSVEEVVETLKALRVVKAHLFSRCHFPGKFANLKHLRYVSVSFN</sequence>
<dbReference type="Pfam" id="PF18052">
    <property type="entry name" value="Rx_N"/>
    <property type="match status" value="1"/>
</dbReference>
<evidence type="ECO:0000313" key="12">
    <source>
        <dbReference type="Proteomes" id="UP000008021"/>
    </source>
</evidence>
<dbReference type="GO" id="GO:0005524">
    <property type="term" value="F:ATP binding"/>
    <property type="evidence" value="ECO:0007669"/>
    <property type="project" value="UniProtKB-KW"/>
</dbReference>
<dbReference type="SUPFAM" id="SSF52540">
    <property type="entry name" value="P-loop containing nucleoside triphosphate hydrolases"/>
    <property type="match status" value="1"/>
</dbReference>
<evidence type="ECO:0000256" key="4">
    <source>
        <dbReference type="ARBA" id="ARBA00022741"/>
    </source>
</evidence>
<dbReference type="Gene3D" id="3.40.50.300">
    <property type="entry name" value="P-loop containing nucleotide triphosphate hydrolases"/>
    <property type="match status" value="1"/>
</dbReference>
<dbReference type="PRINTS" id="PR00364">
    <property type="entry name" value="DISEASERSIST"/>
</dbReference>
<name>A0A0E0FAI7_9ORYZ</name>
<comment type="similarity">
    <text evidence="1">Belongs to the disease resistance NB-LRR family.</text>
</comment>
<dbReference type="Proteomes" id="UP000008021">
    <property type="component" value="Chromosome 12"/>
</dbReference>
<evidence type="ECO:0000256" key="1">
    <source>
        <dbReference type="ARBA" id="ARBA00008894"/>
    </source>
</evidence>
<feature type="domain" description="Disease resistance N-terminal" evidence="9">
    <location>
        <begin position="17"/>
        <end position="105"/>
    </location>
</feature>
<reference evidence="11" key="2">
    <citation type="submission" date="2018-05" db="EMBL/GenBank/DDBJ databases">
        <title>OmerRS3 (Oryza meridionalis Reference Sequence Version 3).</title>
        <authorList>
            <person name="Zhang J."/>
            <person name="Kudrna D."/>
            <person name="Lee S."/>
            <person name="Talag J."/>
            <person name="Welchert J."/>
            <person name="Wing R.A."/>
        </authorList>
    </citation>
    <scope>NUCLEOTIDE SEQUENCE [LARGE SCALE GENOMIC DNA]</scope>
    <source>
        <strain evidence="11">cv. OR44</strain>
    </source>
</reference>
<evidence type="ECO:0000259" key="9">
    <source>
        <dbReference type="Pfam" id="PF18052"/>
    </source>
</evidence>
<dbReference type="eggNOG" id="KOG4658">
    <property type="taxonomic scope" value="Eukaryota"/>
</dbReference>
<evidence type="ECO:0000256" key="2">
    <source>
        <dbReference type="ARBA" id="ARBA00022614"/>
    </source>
</evidence>
<dbReference type="Pfam" id="PF23559">
    <property type="entry name" value="WHD_DRP"/>
    <property type="match status" value="1"/>
</dbReference>